<dbReference type="AlphaFoldDB" id="A0A0N7HWN2"/>
<evidence type="ECO:0000256" key="9">
    <source>
        <dbReference type="ARBA" id="ARBA00038345"/>
    </source>
</evidence>
<reference evidence="15 16" key="1">
    <citation type="submission" date="2015-08" db="EMBL/GenBank/DDBJ databases">
        <title>Complete genome sequence of Rufibacter tibetensis strain 1351t, a radiation-resistant bacterium from tibet plateau.</title>
        <authorList>
            <person name="Dai J."/>
        </authorList>
    </citation>
    <scope>NUCLEOTIDE SEQUENCE [LARGE SCALE GENOMIC DNA]</scope>
    <source>
        <strain evidence="15 16">1351</strain>
    </source>
</reference>
<evidence type="ECO:0000256" key="6">
    <source>
        <dbReference type="ARBA" id="ARBA00022741"/>
    </source>
</evidence>
<dbReference type="InterPro" id="IPR011054">
    <property type="entry name" value="Rudment_hybrid_motif"/>
</dbReference>
<dbReference type="SMART" id="SM01209">
    <property type="entry name" value="GARS_A"/>
    <property type="match status" value="1"/>
</dbReference>
<dbReference type="NCBIfam" id="TIGR00877">
    <property type="entry name" value="purD"/>
    <property type="match status" value="1"/>
</dbReference>
<dbReference type="EC" id="6.3.4.13" evidence="4 12"/>
<dbReference type="InterPro" id="IPR016185">
    <property type="entry name" value="PreATP-grasp_dom_sf"/>
</dbReference>
<evidence type="ECO:0000313" key="16">
    <source>
        <dbReference type="Proteomes" id="UP000061382"/>
    </source>
</evidence>
<keyword evidence="6 13" id="KW-0547">Nucleotide-binding</keyword>
<evidence type="ECO:0000256" key="1">
    <source>
        <dbReference type="ARBA" id="ARBA00001936"/>
    </source>
</evidence>
<dbReference type="FunFam" id="3.90.600.10:FF:000001">
    <property type="entry name" value="Trifunctional purine biosynthetic protein adenosine-3"/>
    <property type="match status" value="1"/>
</dbReference>
<dbReference type="GO" id="GO:0004637">
    <property type="term" value="F:phosphoribosylamine-glycine ligase activity"/>
    <property type="evidence" value="ECO:0007669"/>
    <property type="project" value="UniProtKB-UniRule"/>
</dbReference>
<dbReference type="InterPro" id="IPR011761">
    <property type="entry name" value="ATP-grasp"/>
</dbReference>
<comment type="similarity">
    <text evidence="9 12">Belongs to the GARS family.</text>
</comment>
<keyword evidence="16" id="KW-1185">Reference proteome</keyword>
<keyword evidence="5 12" id="KW-0436">Ligase</keyword>
<dbReference type="Gene3D" id="3.40.50.20">
    <property type="match status" value="1"/>
</dbReference>
<dbReference type="Gene3D" id="3.30.470.20">
    <property type="entry name" value="ATP-grasp fold, B domain"/>
    <property type="match status" value="1"/>
</dbReference>
<dbReference type="InterPro" id="IPR020561">
    <property type="entry name" value="PRibGlycinamid_synth_ATP-grasp"/>
</dbReference>
<dbReference type="PROSITE" id="PS50975">
    <property type="entry name" value="ATP_GRASP"/>
    <property type="match status" value="1"/>
</dbReference>
<evidence type="ECO:0000256" key="10">
    <source>
        <dbReference type="ARBA" id="ARBA00042242"/>
    </source>
</evidence>
<organism evidence="15 16">
    <name type="scientific">Rufibacter tibetensis</name>
    <dbReference type="NCBI Taxonomy" id="512763"/>
    <lineage>
        <taxon>Bacteria</taxon>
        <taxon>Pseudomonadati</taxon>
        <taxon>Bacteroidota</taxon>
        <taxon>Cytophagia</taxon>
        <taxon>Cytophagales</taxon>
        <taxon>Hymenobacteraceae</taxon>
        <taxon>Rufibacter</taxon>
    </lineage>
</organism>
<dbReference type="SUPFAM" id="SSF56059">
    <property type="entry name" value="Glutathione synthetase ATP-binding domain-like"/>
    <property type="match status" value="1"/>
</dbReference>
<dbReference type="HAMAP" id="MF_00138">
    <property type="entry name" value="GARS"/>
    <property type="match status" value="1"/>
</dbReference>
<comment type="cofactor">
    <cofactor evidence="2">
        <name>Mg(2+)</name>
        <dbReference type="ChEBI" id="CHEBI:18420"/>
    </cofactor>
</comment>
<evidence type="ECO:0000256" key="5">
    <source>
        <dbReference type="ARBA" id="ARBA00022598"/>
    </source>
</evidence>
<dbReference type="PANTHER" id="PTHR43472:SF1">
    <property type="entry name" value="PHOSPHORIBOSYLAMINE--GLYCINE LIGASE, CHLOROPLASTIC"/>
    <property type="match status" value="1"/>
</dbReference>
<evidence type="ECO:0000256" key="7">
    <source>
        <dbReference type="ARBA" id="ARBA00022755"/>
    </source>
</evidence>
<evidence type="ECO:0000256" key="4">
    <source>
        <dbReference type="ARBA" id="ARBA00013255"/>
    </source>
</evidence>
<dbReference type="PANTHER" id="PTHR43472">
    <property type="entry name" value="PHOSPHORIBOSYLAMINE--GLYCINE LIGASE"/>
    <property type="match status" value="1"/>
</dbReference>
<protein>
    <recommendedName>
        <fullName evidence="4 12">Phosphoribosylamine--glycine ligase</fullName>
        <ecNumber evidence="4 12">6.3.4.13</ecNumber>
    </recommendedName>
    <alternativeName>
        <fullName evidence="12">GARS</fullName>
    </alternativeName>
    <alternativeName>
        <fullName evidence="10 12">Glycinamide ribonucleotide synthetase</fullName>
    </alternativeName>
    <alternativeName>
        <fullName evidence="11 12">Phosphoribosylglycinamide synthetase</fullName>
    </alternativeName>
</protein>
<dbReference type="SUPFAM" id="SSF52440">
    <property type="entry name" value="PreATP-grasp domain"/>
    <property type="match status" value="1"/>
</dbReference>
<dbReference type="Pfam" id="PF01071">
    <property type="entry name" value="GARS_A"/>
    <property type="match status" value="1"/>
</dbReference>
<dbReference type="GO" id="GO:0009113">
    <property type="term" value="P:purine nucleobase biosynthetic process"/>
    <property type="evidence" value="ECO:0007669"/>
    <property type="project" value="InterPro"/>
</dbReference>
<accession>A0A0N7HWN2</accession>
<dbReference type="PATRIC" id="fig|512763.3.peg.2851"/>
<sequence>MNVLIIGAGGREHALAWKISQSPYCERIYVAPGNAGTAQIATNVDISITDFAELAKFATDFNIMMVVVGQEAALVEGIADYFAEKDFLKHILVVGPQKAGAQLEGSKDFSKQFMLKYGIPTARYQTFTAETFDQSLAYLQNHPYPVVLKADGLAAGKGVVIAQNFEEASSAITGMLKNNKFGSAGSKVVIEEFLQGIELSAFILTDGKDYVLLPEAKDYKRIGEGDTGLNTGGMGAVSPVPFADEAFMGKVRERVIVPTLQGLQQEGIPYTGFLFIGLMNTNGDPYVIEYNVRLGDPETEAILPRIKSDLFELFRALHDHELGQFQLEVDSRSATTIFLVSGGYPEDYAKGKEIKGLEKTLPENTLCFHAGTKETETGQVVTDGGRVIAVTGLGQDMEEALEKANAAAAQITWEGRNFRQDIGFDLKQYLADRPLI</sequence>
<gene>
    <name evidence="12" type="primary">purD</name>
    <name evidence="15" type="ORF">DC20_12995</name>
</gene>
<dbReference type="GO" id="GO:0005524">
    <property type="term" value="F:ATP binding"/>
    <property type="evidence" value="ECO:0007669"/>
    <property type="project" value="UniProtKB-UniRule"/>
</dbReference>
<dbReference type="UniPathway" id="UPA00074">
    <property type="reaction ID" value="UER00125"/>
</dbReference>
<evidence type="ECO:0000256" key="2">
    <source>
        <dbReference type="ARBA" id="ARBA00001946"/>
    </source>
</evidence>
<keyword evidence="7 12" id="KW-0658">Purine biosynthesis</keyword>
<feature type="domain" description="ATP-grasp" evidence="14">
    <location>
        <begin position="111"/>
        <end position="319"/>
    </location>
</feature>
<evidence type="ECO:0000256" key="13">
    <source>
        <dbReference type="PROSITE-ProRule" id="PRU00409"/>
    </source>
</evidence>
<dbReference type="InterPro" id="IPR020560">
    <property type="entry name" value="PRibGlycinamide_synth_C-dom"/>
</dbReference>
<dbReference type="SUPFAM" id="SSF51246">
    <property type="entry name" value="Rudiment single hybrid motif"/>
    <property type="match status" value="1"/>
</dbReference>
<dbReference type="SMART" id="SM01210">
    <property type="entry name" value="GARS_C"/>
    <property type="match status" value="1"/>
</dbReference>
<name>A0A0N7HWN2_9BACT</name>
<dbReference type="Pfam" id="PF02843">
    <property type="entry name" value="GARS_C"/>
    <property type="match status" value="1"/>
</dbReference>
<keyword evidence="8 13" id="KW-0067">ATP-binding</keyword>
<dbReference type="InterPro" id="IPR000115">
    <property type="entry name" value="PRibGlycinamide_synth"/>
</dbReference>
<dbReference type="InterPro" id="IPR013815">
    <property type="entry name" value="ATP_grasp_subdomain_1"/>
</dbReference>
<dbReference type="InterPro" id="IPR037123">
    <property type="entry name" value="PRibGlycinamide_synth_C_sf"/>
</dbReference>
<dbReference type="FunFam" id="3.30.1490.20:FF:000006">
    <property type="entry name" value="phosphoribosylamine--glycine ligase, chloroplastic-like"/>
    <property type="match status" value="1"/>
</dbReference>
<comment type="pathway">
    <text evidence="3 12">Purine metabolism; IMP biosynthesis via de novo pathway; N(1)-(5-phospho-D-ribosyl)glycinamide from 5-phospho-alpha-D-ribose 1-diphosphate: step 2/2.</text>
</comment>
<dbReference type="GO" id="GO:0006189">
    <property type="term" value="P:'de novo' IMP biosynthetic process"/>
    <property type="evidence" value="ECO:0007669"/>
    <property type="project" value="UniProtKB-UniRule"/>
</dbReference>
<dbReference type="KEGG" id="rti:DC20_12995"/>
<dbReference type="Gene3D" id="3.90.600.10">
    <property type="entry name" value="Phosphoribosylglycinamide synthetase, C-terminal domain"/>
    <property type="match status" value="1"/>
</dbReference>
<dbReference type="Gene3D" id="3.30.1490.20">
    <property type="entry name" value="ATP-grasp fold, A domain"/>
    <property type="match status" value="1"/>
</dbReference>
<evidence type="ECO:0000256" key="11">
    <source>
        <dbReference type="ARBA" id="ARBA00042864"/>
    </source>
</evidence>
<comment type="cofactor">
    <cofactor evidence="1">
        <name>Mn(2+)</name>
        <dbReference type="ChEBI" id="CHEBI:29035"/>
    </cofactor>
</comment>
<dbReference type="EMBL" id="CP012643">
    <property type="protein sequence ID" value="ALI99720.1"/>
    <property type="molecule type" value="Genomic_DNA"/>
</dbReference>
<evidence type="ECO:0000256" key="8">
    <source>
        <dbReference type="ARBA" id="ARBA00022840"/>
    </source>
</evidence>
<evidence type="ECO:0000256" key="12">
    <source>
        <dbReference type="HAMAP-Rule" id="MF_00138"/>
    </source>
</evidence>
<dbReference type="STRING" id="512763.DC20_12995"/>
<dbReference type="RefSeq" id="WP_062544222.1">
    <property type="nucleotide sequence ID" value="NZ_CP012643.1"/>
</dbReference>
<evidence type="ECO:0000259" key="14">
    <source>
        <dbReference type="PROSITE" id="PS50975"/>
    </source>
</evidence>
<proteinExistence type="inferred from homology"/>
<dbReference type="PROSITE" id="PS00184">
    <property type="entry name" value="GARS"/>
    <property type="match status" value="1"/>
</dbReference>
<evidence type="ECO:0000313" key="15">
    <source>
        <dbReference type="EMBL" id="ALI99720.1"/>
    </source>
</evidence>
<dbReference type="GO" id="GO:0046872">
    <property type="term" value="F:metal ion binding"/>
    <property type="evidence" value="ECO:0007669"/>
    <property type="project" value="InterPro"/>
</dbReference>
<dbReference type="InterPro" id="IPR020562">
    <property type="entry name" value="PRibGlycinamide_synth_N"/>
</dbReference>
<dbReference type="Pfam" id="PF02844">
    <property type="entry name" value="GARS_N"/>
    <property type="match status" value="1"/>
</dbReference>
<dbReference type="Proteomes" id="UP000061382">
    <property type="component" value="Chromosome"/>
</dbReference>
<dbReference type="InterPro" id="IPR020559">
    <property type="entry name" value="PRibGlycinamide_synth_CS"/>
</dbReference>
<evidence type="ECO:0000256" key="3">
    <source>
        <dbReference type="ARBA" id="ARBA00005174"/>
    </source>
</evidence>
<comment type="catalytic activity">
    <reaction evidence="12">
        <text>5-phospho-beta-D-ribosylamine + glycine + ATP = N(1)-(5-phospho-beta-D-ribosyl)glycinamide + ADP + phosphate + H(+)</text>
        <dbReference type="Rhea" id="RHEA:17453"/>
        <dbReference type="ChEBI" id="CHEBI:15378"/>
        <dbReference type="ChEBI" id="CHEBI:30616"/>
        <dbReference type="ChEBI" id="CHEBI:43474"/>
        <dbReference type="ChEBI" id="CHEBI:57305"/>
        <dbReference type="ChEBI" id="CHEBI:58681"/>
        <dbReference type="ChEBI" id="CHEBI:143788"/>
        <dbReference type="ChEBI" id="CHEBI:456216"/>
        <dbReference type="EC" id="6.3.4.13"/>
    </reaction>
</comment>
<dbReference type="OrthoDB" id="9807240at2"/>